<reference evidence="3 4" key="1">
    <citation type="submission" date="2019-02" db="EMBL/GenBank/DDBJ databases">
        <title>Deep-cultivation of Planctomycetes and their phenomic and genomic characterization uncovers novel biology.</title>
        <authorList>
            <person name="Wiegand S."/>
            <person name="Jogler M."/>
            <person name="Boedeker C."/>
            <person name="Pinto D."/>
            <person name="Vollmers J."/>
            <person name="Rivas-Marin E."/>
            <person name="Kohn T."/>
            <person name="Peeters S.H."/>
            <person name="Heuer A."/>
            <person name="Rast P."/>
            <person name="Oberbeckmann S."/>
            <person name="Bunk B."/>
            <person name="Jeske O."/>
            <person name="Meyerdierks A."/>
            <person name="Storesund J.E."/>
            <person name="Kallscheuer N."/>
            <person name="Luecker S."/>
            <person name="Lage O.M."/>
            <person name="Pohl T."/>
            <person name="Merkel B.J."/>
            <person name="Hornburger P."/>
            <person name="Mueller R.-W."/>
            <person name="Bruemmer F."/>
            <person name="Labrenz M."/>
            <person name="Spormann A.M."/>
            <person name="Op den Camp H."/>
            <person name="Overmann J."/>
            <person name="Amann R."/>
            <person name="Jetten M.S.M."/>
            <person name="Mascher T."/>
            <person name="Medema M.H."/>
            <person name="Devos D.P."/>
            <person name="Kaster A.-K."/>
            <person name="Ovreas L."/>
            <person name="Rohde M."/>
            <person name="Galperin M.Y."/>
            <person name="Jogler C."/>
        </authorList>
    </citation>
    <scope>NUCLEOTIDE SEQUENCE [LARGE SCALE GENOMIC DNA]</scope>
    <source>
        <strain evidence="3 4">CA12</strain>
    </source>
</reference>
<dbReference type="InterPro" id="IPR050229">
    <property type="entry name" value="GlpE_sulfurtransferase"/>
</dbReference>
<dbReference type="AlphaFoldDB" id="A0A517PFF3"/>
<dbReference type="PANTHER" id="PTHR43031:SF7">
    <property type="entry name" value="NITRIC OXIDE REDUCTASE FLRD-NAD(+) REDUCTASE"/>
    <property type="match status" value="1"/>
</dbReference>
<keyword evidence="1" id="KW-0732">Signal</keyword>
<dbReference type="EMBL" id="CP036265">
    <property type="protein sequence ID" value="QDT18107.1"/>
    <property type="molecule type" value="Genomic_DNA"/>
</dbReference>
<feature type="signal peptide" evidence="1">
    <location>
        <begin position="1"/>
        <end position="19"/>
    </location>
</feature>
<dbReference type="Gene3D" id="3.40.250.10">
    <property type="entry name" value="Rhodanese-like domain"/>
    <property type="match status" value="1"/>
</dbReference>
<evidence type="ECO:0000313" key="4">
    <source>
        <dbReference type="Proteomes" id="UP000318741"/>
    </source>
</evidence>
<gene>
    <name evidence="3" type="ORF">CA12_42460</name>
</gene>
<evidence type="ECO:0000259" key="2">
    <source>
        <dbReference type="PROSITE" id="PS50206"/>
    </source>
</evidence>
<dbReference type="InterPro" id="IPR036873">
    <property type="entry name" value="Rhodanese-like_dom_sf"/>
</dbReference>
<dbReference type="KEGG" id="acaf:CA12_42460"/>
<sequence precursor="true">MTPALVLLALVPMPAPPAADTPTPRGHTTAEPAQIAVWVNAGTATLVDVRETDEWEDGHLRAATLVPLSELGAKTNDPAWVADLKRRVPTDRPVYTHCKSGGRCVMAAEPLRELGYDVRPMKEGYVDLLAAGYERDEN</sequence>
<evidence type="ECO:0000313" key="3">
    <source>
        <dbReference type="EMBL" id="QDT18107.1"/>
    </source>
</evidence>
<name>A0A517PFF3_9PLAN</name>
<proteinExistence type="predicted"/>
<feature type="chain" id="PRO_5022033812" evidence="1">
    <location>
        <begin position="20"/>
        <end position="138"/>
    </location>
</feature>
<dbReference type="PROSITE" id="PS50206">
    <property type="entry name" value="RHODANESE_3"/>
    <property type="match status" value="1"/>
</dbReference>
<feature type="domain" description="Rhodanese" evidence="2">
    <location>
        <begin position="40"/>
        <end position="137"/>
    </location>
</feature>
<dbReference type="SMART" id="SM00450">
    <property type="entry name" value="RHOD"/>
    <property type="match status" value="1"/>
</dbReference>
<keyword evidence="4" id="KW-1185">Reference proteome</keyword>
<dbReference type="InterPro" id="IPR001763">
    <property type="entry name" value="Rhodanese-like_dom"/>
</dbReference>
<accession>A0A517PFF3</accession>
<dbReference type="Proteomes" id="UP000318741">
    <property type="component" value="Chromosome"/>
</dbReference>
<protein>
    <submittedName>
        <fullName evidence="3">Molybdopterin biosynthesis protein MoeB</fullName>
    </submittedName>
</protein>
<evidence type="ECO:0000256" key="1">
    <source>
        <dbReference type="SAM" id="SignalP"/>
    </source>
</evidence>
<organism evidence="3 4">
    <name type="scientific">Alienimonas californiensis</name>
    <dbReference type="NCBI Taxonomy" id="2527989"/>
    <lineage>
        <taxon>Bacteria</taxon>
        <taxon>Pseudomonadati</taxon>
        <taxon>Planctomycetota</taxon>
        <taxon>Planctomycetia</taxon>
        <taxon>Planctomycetales</taxon>
        <taxon>Planctomycetaceae</taxon>
        <taxon>Alienimonas</taxon>
    </lineage>
</organism>
<dbReference type="PANTHER" id="PTHR43031">
    <property type="entry name" value="FAD-DEPENDENT OXIDOREDUCTASE"/>
    <property type="match status" value="1"/>
</dbReference>
<dbReference type="Pfam" id="PF00581">
    <property type="entry name" value="Rhodanese"/>
    <property type="match status" value="1"/>
</dbReference>
<dbReference type="RefSeq" id="WP_207622060.1">
    <property type="nucleotide sequence ID" value="NZ_CP036265.1"/>
</dbReference>
<dbReference type="CDD" id="cd00158">
    <property type="entry name" value="RHOD"/>
    <property type="match status" value="1"/>
</dbReference>
<dbReference type="SUPFAM" id="SSF52821">
    <property type="entry name" value="Rhodanese/Cell cycle control phosphatase"/>
    <property type="match status" value="1"/>
</dbReference>